<comment type="caution">
    <text evidence="1">The sequence shown here is derived from an EMBL/GenBank/DDBJ whole genome shotgun (WGS) entry which is preliminary data.</text>
</comment>
<reference evidence="1" key="1">
    <citation type="submission" date="2023-03" db="EMBL/GenBank/DDBJ databases">
        <title>Massive genome expansion in bonnet fungi (Mycena s.s.) driven by repeated elements and novel gene families across ecological guilds.</title>
        <authorList>
            <consortium name="Lawrence Berkeley National Laboratory"/>
            <person name="Harder C.B."/>
            <person name="Miyauchi S."/>
            <person name="Viragh M."/>
            <person name="Kuo A."/>
            <person name="Thoen E."/>
            <person name="Andreopoulos B."/>
            <person name="Lu D."/>
            <person name="Skrede I."/>
            <person name="Drula E."/>
            <person name="Henrissat B."/>
            <person name="Morin E."/>
            <person name="Kohler A."/>
            <person name="Barry K."/>
            <person name="LaButti K."/>
            <person name="Morin E."/>
            <person name="Salamov A."/>
            <person name="Lipzen A."/>
            <person name="Mereny Z."/>
            <person name="Hegedus B."/>
            <person name="Baldrian P."/>
            <person name="Stursova M."/>
            <person name="Weitz H."/>
            <person name="Taylor A."/>
            <person name="Grigoriev I.V."/>
            <person name="Nagy L.G."/>
            <person name="Martin F."/>
            <person name="Kauserud H."/>
        </authorList>
    </citation>
    <scope>NUCLEOTIDE SEQUENCE</scope>
    <source>
        <strain evidence="1">CBHHK182m</strain>
    </source>
</reference>
<proteinExistence type="predicted"/>
<dbReference type="AlphaFoldDB" id="A0AAD7NS57"/>
<gene>
    <name evidence="1" type="ORF">B0H16DRAFT_1305251</name>
</gene>
<name>A0AAD7NS57_9AGAR</name>
<evidence type="ECO:0000313" key="1">
    <source>
        <dbReference type="EMBL" id="KAJ7772398.1"/>
    </source>
</evidence>
<dbReference type="EMBL" id="JARKIB010000014">
    <property type="protein sequence ID" value="KAJ7772398.1"/>
    <property type="molecule type" value="Genomic_DNA"/>
</dbReference>
<accession>A0AAD7NS57</accession>
<dbReference type="Proteomes" id="UP001215598">
    <property type="component" value="Unassembled WGS sequence"/>
</dbReference>
<organism evidence="1 2">
    <name type="scientific">Mycena metata</name>
    <dbReference type="NCBI Taxonomy" id="1033252"/>
    <lineage>
        <taxon>Eukaryota</taxon>
        <taxon>Fungi</taxon>
        <taxon>Dikarya</taxon>
        <taxon>Basidiomycota</taxon>
        <taxon>Agaricomycotina</taxon>
        <taxon>Agaricomycetes</taxon>
        <taxon>Agaricomycetidae</taxon>
        <taxon>Agaricales</taxon>
        <taxon>Marasmiineae</taxon>
        <taxon>Mycenaceae</taxon>
        <taxon>Mycena</taxon>
    </lineage>
</organism>
<evidence type="ECO:0000313" key="2">
    <source>
        <dbReference type="Proteomes" id="UP001215598"/>
    </source>
</evidence>
<keyword evidence="2" id="KW-1185">Reference proteome</keyword>
<protein>
    <submittedName>
        <fullName evidence="1">Uncharacterized protein</fullName>
    </submittedName>
</protein>
<sequence length="94" mass="9966">MDAALAMNATLSVRIPILGTLQLSNVNGNLADGIAVTFSTSVVNGNAKFYISNNWLYINLSAVVFGTAHGPMAFQLIPLPYVVFCFLSIPGIGF</sequence>